<gene>
    <name evidence="2" type="ORF">SOCE26_018720</name>
</gene>
<proteinExistence type="predicted"/>
<feature type="compositionally biased region" description="Basic residues" evidence="1">
    <location>
        <begin position="207"/>
        <end position="221"/>
    </location>
</feature>
<feature type="compositionally biased region" description="Basic residues" evidence="1">
    <location>
        <begin position="152"/>
        <end position="161"/>
    </location>
</feature>
<dbReference type="EMBL" id="CP012673">
    <property type="protein sequence ID" value="AUX40471.1"/>
    <property type="molecule type" value="Genomic_DNA"/>
</dbReference>
<evidence type="ECO:0000256" key="1">
    <source>
        <dbReference type="SAM" id="MobiDB-lite"/>
    </source>
</evidence>
<name>A0A2L0EME2_SORCE</name>
<feature type="region of interest" description="Disordered" evidence="1">
    <location>
        <begin position="21"/>
        <end position="238"/>
    </location>
</feature>
<feature type="compositionally biased region" description="Basic and acidic residues" evidence="1">
    <location>
        <begin position="37"/>
        <end position="51"/>
    </location>
</feature>
<evidence type="ECO:0000313" key="3">
    <source>
        <dbReference type="Proteomes" id="UP000238348"/>
    </source>
</evidence>
<evidence type="ECO:0000313" key="2">
    <source>
        <dbReference type="EMBL" id="AUX40471.1"/>
    </source>
</evidence>
<organism evidence="2 3">
    <name type="scientific">Sorangium cellulosum</name>
    <name type="common">Polyangium cellulosum</name>
    <dbReference type="NCBI Taxonomy" id="56"/>
    <lineage>
        <taxon>Bacteria</taxon>
        <taxon>Pseudomonadati</taxon>
        <taxon>Myxococcota</taxon>
        <taxon>Polyangia</taxon>
        <taxon>Polyangiales</taxon>
        <taxon>Polyangiaceae</taxon>
        <taxon>Sorangium</taxon>
    </lineage>
</organism>
<reference evidence="2 3" key="1">
    <citation type="submission" date="2015-09" db="EMBL/GenBank/DDBJ databases">
        <title>Sorangium comparison.</title>
        <authorList>
            <person name="Zaburannyi N."/>
            <person name="Bunk B."/>
            <person name="Overmann J."/>
            <person name="Mueller R."/>
        </authorList>
    </citation>
    <scope>NUCLEOTIDE SEQUENCE [LARGE SCALE GENOMIC DNA]</scope>
    <source>
        <strain evidence="2 3">So ce26</strain>
    </source>
</reference>
<dbReference type="AlphaFoldDB" id="A0A2L0EME2"/>
<feature type="compositionally biased region" description="Low complexity" evidence="1">
    <location>
        <begin position="82"/>
        <end position="124"/>
    </location>
</feature>
<protein>
    <submittedName>
        <fullName evidence="2">Uncharacterized protein</fullName>
    </submittedName>
</protein>
<feature type="compositionally biased region" description="Basic and acidic residues" evidence="1">
    <location>
        <begin position="65"/>
        <end position="77"/>
    </location>
</feature>
<sequence length="249" mass="27414">MARLADRWLLDVPHLECALMSSQPSPAAAPPSPLRAPRLEPWRDRRRERAGGRRPGAHGGLSRTRQKDIWSAKCERSHCRRQSQTGARRSSASARPACGGARFIQRSAPERGAGPPGRGRLPHASRTGSATRCAPRWWPPGVTCSSRSTRVAPRKARRGRARGPSPRCARRPPGTRRRRAPRSRWRAPPPRALTRERLSAPRAGAVHVHRARARSVGRRRAAGAAPRPEGRATGALREGEVRLGRVSRC</sequence>
<feature type="compositionally biased region" description="Low complexity" evidence="1">
    <location>
        <begin position="222"/>
        <end position="235"/>
    </location>
</feature>
<dbReference type="Proteomes" id="UP000238348">
    <property type="component" value="Chromosome"/>
</dbReference>
<feature type="compositionally biased region" description="Basic residues" evidence="1">
    <location>
        <begin position="168"/>
        <end position="185"/>
    </location>
</feature>
<accession>A0A2L0EME2</accession>